<organism evidence="6 7">
    <name type="scientific">Gordonia caeni</name>
    <dbReference type="NCBI Taxonomy" id="1007097"/>
    <lineage>
        <taxon>Bacteria</taxon>
        <taxon>Bacillati</taxon>
        <taxon>Actinomycetota</taxon>
        <taxon>Actinomycetes</taxon>
        <taxon>Mycobacteriales</taxon>
        <taxon>Gordoniaceae</taxon>
        <taxon>Gordonia</taxon>
    </lineage>
</organism>
<keyword evidence="7" id="KW-1185">Reference proteome</keyword>
<evidence type="ECO:0000259" key="5">
    <source>
        <dbReference type="Pfam" id="PF00171"/>
    </source>
</evidence>
<evidence type="ECO:0000256" key="4">
    <source>
        <dbReference type="SAM" id="MobiDB-lite"/>
    </source>
</evidence>
<dbReference type="Proteomes" id="UP001418444">
    <property type="component" value="Unassembled WGS sequence"/>
</dbReference>
<evidence type="ECO:0000313" key="6">
    <source>
        <dbReference type="EMBL" id="GAA3954494.1"/>
    </source>
</evidence>
<dbReference type="Pfam" id="PF00171">
    <property type="entry name" value="Aldedh"/>
    <property type="match status" value="1"/>
</dbReference>
<feature type="region of interest" description="Disordered" evidence="4">
    <location>
        <begin position="1"/>
        <end position="20"/>
    </location>
</feature>
<comment type="caution">
    <text evidence="6">The sequence shown here is derived from an EMBL/GenBank/DDBJ whole genome shotgun (WGS) entry which is preliminary data.</text>
</comment>
<evidence type="ECO:0000313" key="7">
    <source>
        <dbReference type="Proteomes" id="UP001418444"/>
    </source>
</evidence>
<proteinExistence type="inferred from homology"/>
<dbReference type="Gene3D" id="3.40.309.10">
    <property type="entry name" value="Aldehyde Dehydrogenase, Chain A, domain 2"/>
    <property type="match status" value="1"/>
</dbReference>
<evidence type="ECO:0000256" key="2">
    <source>
        <dbReference type="PROSITE-ProRule" id="PRU10007"/>
    </source>
</evidence>
<dbReference type="InterPro" id="IPR029510">
    <property type="entry name" value="Ald_DH_CS_GLU"/>
</dbReference>
<gene>
    <name evidence="6" type="ORF">GCM10022231_11160</name>
</gene>
<dbReference type="RefSeq" id="WP_344781495.1">
    <property type="nucleotide sequence ID" value="NZ_BAAAZW010000003.1"/>
</dbReference>
<dbReference type="InterPro" id="IPR016163">
    <property type="entry name" value="Ald_DH_C"/>
</dbReference>
<dbReference type="EMBL" id="BAAAZW010000003">
    <property type="protein sequence ID" value="GAA3954494.1"/>
    <property type="molecule type" value="Genomic_DNA"/>
</dbReference>
<protein>
    <submittedName>
        <fullName evidence="6">Aldehyde dehydrogenase family protein</fullName>
    </submittedName>
</protein>
<feature type="domain" description="Aldehyde dehydrogenase" evidence="5">
    <location>
        <begin position="18"/>
        <end position="478"/>
    </location>
</feature>
<dbReference type="InterPro" id="IPR015590">
    <property type="entry name" value="Aldehyde_DH_dom"/>
</dbReference>
<dbReference type="Gene3D" id="3.40.605.10">
    <property type="entry name" value="Aldehyde Dehydrogenase, Chain A, domain 1"/>
    <property type="match status" value="1"/>
</dbReference>
<evidence type="ECO:0000256" key="1">
    <source>
        <dbReference type="ARBA" id="ARBA00023002"/>
    </source>
</evidence>
<name>A0ABP7NUX4_9ACTN</name>
<evidence type="ECO:0000256" key="3">
    <source>
        <dbReference type="RuleBase" id="RU003345"/>
    </source>
</evidence>
<dbReference type="PANTHER" id="PTHR11699">
    <property type="entry name" value="ALDEHYDE DEHYDROGENASE-RELATED"/>
    <property type="match status" value="1"/>
</dbReference>
<dbReference type="PROSITE" id="PS00687">
    <property type="entry name" value="ALDEHYDE_DEHYDR_GLU"/>
    <property type="match status" value="1"/>
</dbReference>
<dbReference type="InterPro" id="IPR016162">
    <property type="entry name" value="Ald_DH_N"/>
</dbReference>
<dbReference type="CDD" id="cd07099">
    <property type="entry name" value="ALDH_DDALDH"/>
    <property type="match status" value="1"/>
</dbReference>
<keyword evidence="1 3" id="KW-0560">Oxidoreductase</keyword>
<dbReference type="SUPFAM" id="SSF53720">
    <property type="entry name" value="ALDH-like"/>
    <property type="match status" value="1"/>
</dbReference>
<feature type="active site" evidence="2">
    <location>
        <position position="251"/>
    </location>
</feature>
<comment type="similarity">
    <text evidence="3">Belongs to the aldehyde dehydrogenase family.</text>
</comment>
<reference evidence="7" key="1">
    <citation type="journal article" date="2019" name="Int. J. Syst. Evol. Microbiol.">
        <title>The Global Catalogue of Microorganisms (GCM) 10K type strain sequencing project: providing services to taxonomists for standard genome sequencing and annotation.</title>
        <authorList>
            <consortium name="The Broad Institute Genomics Platform"/>
            <consortium name="The Broad Institute Genome Sequencing Center for Infectious Disease"/>
            <person name="Wu L."/>
            <person name="Ma J."/>
        </authorList>
    </citation>
    <scope>NUCLEOTIDE SEQUENCE [LARGE SCALE GENOMIC DNA]</scope>
    <source>
        <strain evidence="7">JCM 16923</strain>
    </source>
</reference>
<dbReference type="InterPro" id="IPR016161">
    <property type="entry name" value="Ald_DH/histidinol_DH"/>
</dbReference>
<accession>A0ABP7NUX4</accession>
<sequence>MTTSTTDSSTPAPGAAASTDERIAVVNPATGLQIGSAPVFDAAAVAELAARGRAAQPGWEAMGFDGRALVLRRMQQWMSDHADELLEILQAETGRVFEDSVLELAYPLTALGHWARNAEKYLRPQKAAASSPFVLSRRLRSYYRPYGLVGIIAPWNFPITIGFGDSIPALAAGNAVILKPSEITPLSIEVIRRGLEECGMPEGVFQIATGAGATGAAVVDVVDMVMFTGSTATGRKVGAQAAQRLIPASLELGGKDPMIVLADANLERAANLAVFGATVNSGQVCLSTERFYVEEAVYDEFVSRVVAKVSALRQGVPVAPGSVDVGAIITADQLEVIDAQVRDAVAKGARVLVGGQPVRGVTGRFYEPTVLVDVDHTMACMTDETFGPLLPIMKVADADEAVRLANDTRYGLAATIVTRDRARGAELAGRIDAGTVSVNDMLTHCFALGLPMGGVKTSGIGTRHGAAGIRKFCATKAVLVAPSFPNADIHFYPANEKVSPLLLAAVTGLYGTASRVARATPRALATARRLRRELGR</sequence>
<feature type="compositionally biased region" description="Low complexity" evidence="4">
    <location>
        <begin position="1"/>
        <end position="18"/>
    </location>
</feature>